<feature type="domain" description="Reverse transcriptase" evidence="12">
    <location>
        <begin position="911"/>
        <end position="1113"/>
    </location>
</feature>
<feature type="domain" description="Integrase catalytic" evidence="13">
    <location>
        <begin position="1452"/>
        <end position="1613"/>
    </location>
</feature>
<keyword evidence="10" id="KW-0695">RNA-directed DNA polymerase</keyword>
<evidence type="ECO:0000256" key="11">
    <source>
        <dbReference type="ARBA" id="ARBA00023268"/>
    </source>
</evidence>
<dbReference type="Pfam" id="PF13975">
    <property type="entry name" value="gag-asp_proteas"/>
    <property type="match status" value="1"/>
</dbReference>
<dbReference type="Gene3D" id="3.30.420.10">
    <property type="entry name" value="Ribonuclease H-like superfamily/Ribonuclease H"/>
    <property type="match status" value="1"/>
</dbReference>
<dbReference type="Pfam" id="PF00078">
    <property type="entry name" value="RVT_1"/>
    <property type="match status" value="1"/>
</dbReference>
<keyword evidence="2" id="KW-0808">Transferase</keyword>
<dbReference type="GO" id="GO:0042575">
    <property type="term" value="C:DNA polymerase complex"/>
    <property type="evidence" value="ECO:0007669"/>
    <property type="project" value="UniProtKB-ARBA"/>
</dbReference>
<dbReference type="GO" id="GO:0006508">
    <property type="term" value="P:proteolysis"/>
    <property type="evidence" value="ECO:0007669"/>
    <property type="project" value="InterPro"/>
</dbReference>
<dbReference type="InterPro" id="IPR021109">
    <property type="entry name" value="Peptidase_aspartic_dom_sf"/>
</dbReference>
<dbReference type="PROSITE" id="PS50878">
    <property type="entry name" value="RT_POL"/>
    <property type="match status" value="1"/>
</dbReference>
<dbReference type="Gene3D" id="3.10.10.10">
    <property type="entry name" value="HIV Type 1 Reverse Transcriptase, subunit A, domain 1"/>
    <property type="match status" value="1"/>
</dbReference>
<dbReference type="GO" id="GO:0004519">
    <property type="term" value="F:endonuclease activity"/>
    <property type="evidence" value="ECO:0007669"/>
    <property type="project" value="UniProtKB-KW"/>
</dbReference>
<evidence type="ECO:0000256" key="10">
    <source>
        <dbReference type="ARBA" id="ARBA00022918"/>
    </source>
</evidence>
<proteinExistence type="predicted"/>
<evidence type="ECO:0000256" key="6">
    <source>
        <dbReference type="ARBA" id="ARBA00022801"/>
    </source>
</evidence>
<dbReference type="Gene3D" id="3.30.70.270">
    <property type="match status" value="2"/>
</dbReference>
<accession>A0AAF5DRJ1</accession>
<keyword evidence="9" id="KW-0229">DNA integration</keyword>
<evidence type="ECO:0000256" key="8">
    <source>
        <dbReference type="ARBA" id="ARBA00022884"/>
    </source>
</evidence>
<dbReference type="InterPro" id="IPR001969">
    <property type="entry name" value="Aspartic_peptidase_AS"/>
</dbReference>
<evidence type="ECO:0000259" key="12">
    <source>
        <dbReference type="PROSITE" id="PS50878"/>
    </source>
</evidence>
<keyword evidence="3" id="KW-0548">Nucleotidyltransferase</keyword>
<dbReference type="GO" id="GO:0003723">
    <property type="term" value="F:RNA binding"/>
    <property type="evidence" value="ECO:0007669"/>
    <property type="project" value="UniProtKB-KW"/>
</dbReference>
<dbReference type="GO" id="GO:0015074">
    <property type="term" value="P:DNA integration"/>
    <property type="evidence" value="ECO:0007669"/>
    <property type="project" value="UniProtKB-KW"/>
</dbReference>
<evidence type="ECO:0000256" key="7">
    <source>
        <dbReference type="ARBA" id="ARBA00022842"/>
    </source>
</evidence>
<evidence type="ECO:0000256" key="5">
    <source>
        <dbReference type="ARBA" id="ARBA00022759"/>
    </source>
</evidence>
<dbReference type="Gene3D" id="1.10.340.70">
    <property type="match status" value="1"/>
</dbReference>
<dbReference type="WBParaSite" id="TCONS_00016306.p1">
    <property type="protein sequence ID" value="TCONS_00016306.p1"/>
    <property type="gene ID" value="XLOC_010878"/>
</dbReference>
<dbReference type="SUPFAM" id="SSF50630">
    <property type="entry name" value="Acid proteases"/>
    <property type="match status" value="1"/>
</dbReference>
<reference evidence="15" key="1">
    <citation type="submission" date="2024-02" db="UniProtKB">
        <authorList>
            <consortium name="WormBaseParasite"/>
        </authorList>
    </citation>
    <scope>IDENTIFICATION</scope>
</reference>
<keyword evidence="8" id="KW-0694">RNA-binding</keyword>
<keyword evidence="6" id="KW-0378">Hydrolase</keyword>
<evidence type="ECO:0000256" key="4">
    <source>
        <dbReference type="ARBA" id="ARBA00022722"/>
    </source>
</evidence>
<keyword evidence="7" id="KW-0460">Magnesium</keyword>
<keyword evidence="11" id="KW-0511">Multifunctional enzyme</keyword>
<dbReference type="InterPro" id="IPR036397">
    <property type="entry name" value="RNaseH_sf"/>
</dbReference>
<dbReference type="CDD" id="cd05483">
    <property type="entry name" value="retropepsin_like_bacteria"/>
    <property type="match status" value="1"/>
</dbReference>
<dbReference type="GO" id="GO:0003964">
    <property type="term" value="F:RNA-directed DNA polymerase activity"/>
    <property type="evidence" value="ECO:0007669"/>
    <property type="project" value="UniProtKB-KW"/>
</dbReference>
<organism evidence="14 15">
    <name type="scientific">Strongyloides stercoralis</name>
    <name type="common">Threadworm</name>
    <dbReference type="NCBI Taxonomy" id="6248"/>
    <lineage>
        <taxon>Eukaryota</taxon>
        <taxon>Metazoa</taxon>
        <taxon>Ecdysozoa</taxon>
        <taxon>Nematoda</taxon>
        <taxon>Chromadorea</taxon>
        <taxon>Rhabditida</taxon>
        <taxon>Tylenchina</taxon>
        <taxon>Panagrolaimomorpha</taxon>
        <taxon>Strongyloidoidea</taxon>
        <taxon>Strongyloididae</taxon>
        <taxon>Strongyloides</taxon>
    </lineage>
</organism>
<dbReference type="InterPro" id="IPR050951">
    <property type="entry name" value="Retrovirus_Pol_polyprotein"/>
</dbReference>
<dbReference type="InterPro" id="IPR001584">
    <property type="entry name" value="Integrase_cat-core"/>
</dbReference>
<keyword evidence="5" id="KW-0255">Endonuclease</keyword>
<dbReference type="PROSITE" id="PS50994">
    <property type="entry name" value="INTEGRASE"/>
    <property type="match status" value="1"/>
</dbReference>
<evidence type="ECO:0000256" key="1">
    <source>
        <dbReference type="ARBA" id="ARBA00012493"/>
    </source>
</evidence>
<dbReference type="Pfam" id="PF17921">
    <property type="entry name" value="Integrase_H2C2"/>
    <property type="match status" value="1"/>
</dbReference>
<dbReference type="InterPro" id="IPR034122">
    <property type="entry name" value="Retropepsin-like_bacterial"/>
</dbReference>
<dbReference type="InterPro" id="IPR000477">
    <property type="entry name" value="RT_dom"/>
</dbReference>
<dbReference type="Proteomes" id="UP000035681">
    <property type="component" value="Unplaced"/>
</dbReference>
<evidence type="ECO:0000256" key="9">
    <source>
        <dbReference type="ARBA" id="ARBA00022908"/>
    </source>
</evidence>
<dbReference type="InterPro" id="IPR041577">
    <property type="entry name" value="RT_RNaseH_2"/>
</dbReference>
<keyword evidence="14" id="KW-1185">Reference proteome</keyword>
<dbReference type="InterPro" id="IPR043128">
    <property type="entry name" value="Rev_trsase/Diguanyl_cyclase"/>
</dbReference>
<evidence type="ECO:0000256" key="2">
    <source>
        <dbReference type="ARBA" id="ARBA00022679"/>
    </source>
</evidence>
<dbReference type="PROSITE" id="PS00141">
    <property type="entry name" value="ASP_PROTEASE"/>
    <property type="match status" value="1"/>
</dbReference>
<dbReference type="InterPro" id="IPR043502">
    <property type="entry name" value="DNA/RNA_pol_sf"/>
</dbReference>
<dbReference type="AlphaFoldDB" id="A0AAF5DRJ1"/>
<keyword evidence="4" id="KW-0540">Nuclease</keyword>
<sequence>ISIIEKMGFNLYYQSCMRIIKNNGNFLSSESTTSITTKKKFYQSNCEIFLFELHNFTLKKILIENDSNALTEIKNFLDRLYHIKPPNNFISLDQSYIDNNKNNELPLIKLLEKKDKPMYYTVSEEEKLLSINLKNFKIWFKDEINTILNIIEFYKLDEIDYDFPTNSSFVINCTVITDILDNVELQKELYFYYKRVISIYSVITTNVIKNYNGRKALLKELNFLKILLEIIVFQMDVHDIKTKQYIENLIKTYPNITFGARTSKGLSNILSKPFYKFENLGNMVANTLANLAPYFNFCDKKNQYESLFTSKVWSYEHEMKLQVGKWRWYVKKCIKEISIKIRTWFDGTKILFKTAIFFIYCWSYEMALVDFCERRLEMNYSTSQSIIGKKGFTVEIDKTLFTRMKNYCGKLLAQKWCFGGICQPILDKSSDTLIEVLRRKIFTTFKLYKKSGTNTNPTKKKAKMTNFIASIEKFTPEMENADIWLKQLERAIRLDEKETDELDILFIKLDLSIIKQLDKKGIETKEKIKNFLKENFNGKASSEHALRKLITFEFNLESAETLESSMEQFTKLMTSAHSSLGEDALDKEIHVQMLKSLAHVSTLRQAIGYSLNNRSIEELRTEILTAYKLSTKEKEISCSYCKKNNHTSENCRRRRGECLRCARVSRGETLQTLNSIYIDENNAPPQNSPTTTSIESDTCEAPYLAIIEHVNKKNEMFIVNVTINNINFKGLIDTGSQVSVIPLSCASQITDTSDLPTKVVRTASGIIEFQRIPQPTKLFIENFEITITDLLITPNSYQGFDGILGLDILRKINMNITFNNIPVDNFTSEKENTAINSCYHISENDLENIERKFKIAMKIKYPQLEPKSECDVGRGITTAPIQKFTNIKPLNIKFYSCPITPDLIANIKEMEYYGIIRKSKAFEIQPFYSIIKKDKNNQPKTFIDQNNIKHQRVRILFDAREMNHKTIKMNYEPNTMAKIIQSLRKFTYASVIDLHQGFFQIKLNPTNNETFNFKVGPTTYSYARLPQGCINSPIIFQRSIELLFAEFREKTTHNHFQLEIYQDDIILLTSKDTEHHLKILEEILVILHEKDAKLSVTKSKFLKKEIEYLSWKFDGDKVSPSESSITKIIDSKIPKKKKQLYSIIQAANYFQTAIPKWEKLTRPLYKLTRGNLNDNIEWEGQEHLFQQLMNSLLTIPPLKLMDTSKPLILVVDASNDAVGGYLYQENGKNRHILGHFCNVLGPTIKGRSPSYLELKSIAVGVEKFKNIIAGRTLYVQSDHKPLSTLMNSKSVTQPKHFELISSINQYAKEIKYLPGKENSLADYLSRPENTANISQCYTILTNTSEEIDNMKQAIISDQNDLDEHDIVLQHIKFKKGRDDILRIPLRKEETILKLIKKYHEKYAHISANKMEELIKRRYQITNLNSYINNYLKNCSICQKLKDDGCFRPELKTINYPESTWEIVASDILIIPTHGRVIQFICTLSRFWVPVLLENLTSQHTIHIAIQEVFSRFGFPKKLILDQGTNYKNIDMAKFCEKFNIQLHYCTADHKSGNSIAERSFRTMRSILMKLKHSTDQNSMFDLNLAIHYAAFIYNISINDTTRTSPFQMMFGREPNNIDIIGMEIGITENLTMEKLKILRSSARTTSEILRNKQNKKLNENRGDDNLTEGDQVFIKSHPANKLEAPFQGPYIVKKITGDTCHLNIQGKKGRPLIRNKAQLKPFISKMEEYYQKTLQCLERHFFKPMKIIYIFLKKYKIINFFIKFFYENIYYLVLSKIMFTSITEGFILKVIAKNIINFLIYYCRILVMFENSNKKVNGQTFIRWIDDSLRTISSHIPIYYHPNLLCDYINDVDEELVKFHVALDNGTLDFNKLNYSYQMLLRKFKKHKEEVNKLSRKPLNENNYEPRNEMVFSDLFVSKLHPIFYTKNEEKLILSCNNNDFNAWFENEICCILDFIDRYRKDNIKYDFPTNIDELGRRAEIKNTMTASDYEKELMHLYKRVLLVYSLIYSKYTSKTAFKHKIIMETNFLKQLLFSIAEEMDYRCMRISYFINSYNLYMKGKNKNENIENLSDVLKIKADELKTLEKSVSEYFKLEYL</sequence>
<dbReference type="Gene3D" id="2.40.70.10">
    <property type="entry name" value="Acid Proteases"/>
    <property type="match status" value="1"/>
</dbReference>
<dbReference type="PANTHER" id="PTHR37984">
    <property type="entry name" value="PROTEIN CBG26694"/>
    <property type="match status" value="1"/>
</dbReference>
<dbReference type="EC" id="2.7.7.49" evidence="1"/>
<dbReference type="SUPFAM" id="SSF53098">
    <property type="entry name" value="Ribonuclease H-like"/>
    <property type="match status" value="1"/>
</dbReference>
<evidence type="ECO:0000313" key="15">
    <source>
        <dbReference type="WBParaSite" id="TCONS_00016306.p1"/>
    </source>
</evidence>
<dbReference type="InterPro" id="IPR012337">
    <property type="entry name" value="RNaseH-like_sf"/>
</dbReference>
<dbReference type="GO" id="GO:0004190">
    <property type="term" value="F:aspartic-type endopeptidase activity"/>
    <property type="evidence" value="ECO:0007669"/>
    <property type="project" value="InterPro"/>
</dbReference>
<evidence type="ECO:0000256" key="3">
    <source>
        <dbReference type="ARBA" id="ARBA00022695"/>
    </source>
</evidence>
<dbReference type="CDD" id="cd01647">
    <property type="entry name" value="RT_LTR"/>
    <property type="match status" value="1"/>
</dbReference>
<evidence type="ECO:0000313" key="14">
    <source>
        <dbReference type="Proteomes" id="UP000035681"/>
    </source>
</evidence>
<protein>
    <recommendedName>
        <fullName evidence="1">RNA-directed DNA polymerase</fullName>
        <ecNumber evidence="1">2.7.7.49</ecNumber>
    </recommendedName>
</protein>
<dbReference type="InterPro" id="IPR041588">
    <property type="entry name" value="Integrase_H2C2"/>
</dbReference>
<evidence type="ECO:0000259" key="13">
    <source>
        <dbReference type="PROSITE" id="PS50994"/>
    </source>
</evidence>
<name>A0AAF5DRJ1_STRER</name>
<dbReference type="Pfam" id="PF17919">
    <property type="entry name" value="RT_RNaseH_2"/>
    <property type="match status" value="1"/>
</dbReference>
<dbReference type="PANTHER" id="PTHR37984:SF5">
    <property type="entry name" value="PROTEIN NYNRIN-LIKE"/>
    <property type="match status" value="1"/>
</dbReference>
<dbReference type="SUPFAM" id="SSF56672">
    <property type="entry name" value="DNA/RNA polymerases"/>
    <property type="match status" value="1"/>
</dbReference>